<reference evidence="3" key="3">
    <citation type="journal article" date="2005" name="Nature">
        <title>The map-based sequence of the rice genome.</title>
        <authorList>
            <consortium name="International rice genome sequencing project (IRGSP)"/>
            <person name="Matsumoto T."/>
            <person name="Wu J."/>
            <person name="Kanamori H."/>
            <person name="Katayose Y."/>
            <person name="Fujisawa M."/>
            <person name="Namiki N."/>
            <person name="Mizuno H."/>
            <person name="Yamamoto K."/>
            <person name="Antonio B.A."/>
            <person name="Baba T."/>
            <person name="Sakata K."/>
            <person name="Nagamura Y."/>
            <person name="Aoki H."/>
            <person name="Arikawa K."/>
            <person name="Arita K."/>
            <person name="Bito T."/>
            <person name="Chiden Y."/>
            <person name="Fujitsuka N."/>
            <person name="Fukunaka R."/>
            <person name="Hamada M."/>
            <person name="Harada C."/>
            <person name="Hayashi A."/>
            <person name="Hijishita S."/>
            <person name="Honda M."/>
            <person name="Hosokawa S."/>
            <person name="Ichikawa Y."/>
            <person name="Idonuma A."/>
            <person name="Iijima M."/>
            <person name="Ikeda M."/>
            <person name="Ikeno M."/>
            <person name="Ito K."/>
            <person name="Ito S."/>
            <person name="Ito T."/>
            <person name="Ito Y."/>
            <person name="Ito Y."/>
            <person name="Iwabuchi A."/>
            <person name="Kamiya K."/>
            <person name="Karasawa W."/>
            <person name="Kurita K."/>
            <person name="Katagiri S."/>
            <person name="Kikuta A."/>
            <person name="Kobayashi H."/>
            <person name="Kobayashi N."/>
            <person name="Machita K."/>
            <person name="Maehara T."/>
            <person name="Masukawa M."/>
            <person name="Mizubayashi T."/>
            <person name="Mukai Y."/>
            <person name="Nagasaki H."/>
            <person name="Nagata Y."/>
            <person name="Naito S."/>
            <person name="Nakashima M."/>
            <person name="Nakama Y."/>
            <person name="Nakamichi Y."/>
            <person name="Nakamura M."/>
            <person name="Meguro A."/>
            <person name="Negishi M."/>
            <person name="Ohta I."/>
            <person name="Ohta T."/>
            <person name="Okamoto M."/>
            <person name="Ono N."/>
            <person name="Saji S."/>
            <person name="Sakaguchi M."/>
            <person name="Sakai K."/>
            <person name="Shibata M."/>
            <person name="Shimokawa T."/>
            <person name="Song J."/>
            <person name="Takazaki Y."/>
            <person name="Terasawa K."/>
            <person name="Tsugane M."/>
            <person name="Tsuji K."/>
            <person name="Ueda S."/>
            <person name="Waki K."/>
            <person name="Yamagata H."/>
            <person name="Yamamoto M."/>
            <person name="Yamamoto S."/>
            <person name="Yamane H."/>
            <person name="Yoshiki S."/>
            <person name="Yoshihara R."/>
            <person name="Yukawa K."/>
            <person name="Zhong H."/>
            <person name="Yano M."/>
            <person name="Yuan Q."/>
            <person name="Ouyang S."/>
            <person name="Liu J."/>
            <person name="Jones K.M."/>
            <person name="Gansberger K."/>
            <person name="Moffat K."/>
            <person name="Hill J."/>
            <person name="Bera J."/>
            <person name="Fadrosh D."/>
            <person name="Jin S."/>
            <person name="Johri S."/>
            <person name="Kim M."/>
            <person name="Overton L."/>
            <person name="Reardon M."/>
            <person name="Tsitrin T."/>
            <person name="Vuong H."/>
            <person name="Weaver B."/>
            <person name="Ciecko A."/>
            <person name="Tallon L."/>
            <person name="Jackson J."/>
            <person name="Pai G."/>
            <person name="Aken S.V."/>
            <person name="Utterback T."/>
            <person name="Reidmuller S."/>
            <person name="Feldblyum T."/>
            <person name="Hsiao J."/>
            <person name="Zismann V."/>
            <person name="Iobst S."/>
            <person name="de Vazeille A.R."/>
            <person name="Buell C.R."/>
            <person name="Ying K."/>
            <person name="Li Y."/>
            <person name="Lu T."/>
            <person name="Huang Y."/>
            <person name="Zhao Q."/>
            <person name="Feng Q."/>
            <person name="Zhang L."/>
            <person name="Zhu J."/>
            <person name="Weng Q."/>
            <person name="Mu J."/>
            <person name="Lu Y."/>
            <person name="Fan D."/>
            <person name="Liu Y."/>
            <person name="Guan J."/>
            <person name="Zhang Y."/>
            <person name="Yu S."/>
            <person name="Liu X."/>
            <person name="Zhang Y."/>
            <person name="Hong G."/>
            <person name="Han B."/>
            <person name="Choisne N."/>
            <person name="Demange N."/>
            <person name="Orjeda G."/>
            <person name="Samain S."/>
            <person name="Cattolico L."/>
            <person name="Pelletier E."/>
            <person name="Couloux A."/>
            <person name="Segurens B."/>
            <person name="Wincker P."/>
            <person name="D'Hont A."/>
            <person name="Scarpelli C."/>
            <person name="Weissenbach J."/>
            <person name="Salanoubat M."/>
            <person name="Quetier F."/>
            <person name="Yu Y."/>
            <person name="Kim H.R."/>
            <person name="Rambo T."/>
            <person name="Currie J."/>
            <person name="Collura K."/>
            <person name="Luo M."/>
            <person name="Yang T."/>
            <person name="Ammiraju J.S.S."/>
            <person name="Engler F."/>
            <person name="Soderlund C."/>
            <person name="Wing R.A."/>
            <person name="Palmer L.E."/>
            <person name="de la Bastide M."/>
            <person name="Spiegel L."/>
            <person name="Nascimento L."/>
            <person name="Zutavern T."/>
            <person name="O'Shaughnessy A."/>
            <person name="Dike S."/>
            <person name="Dedhia N."/>
            <person name="Preston R."/>
            <person name="Balija V."/>
            <person name="McCombie W.R."/>
            <person name="Chow T."/>
            <person name="Chen H."/>
            <person name="Chung M."/>
            <person name="Chen C."/>
            <person name="Shaw J."/>
            <person name="Wu H."/>
            <person name="Hsiao K."/>
            <person name="Chao Y."/>
            <person name="Chu M."/>
            <person name="Cheng C."/>
            <person name="Hour A."/>
            <person name="Lee P."/>
            <person name="Lin S."/>
            <person name="Lin Y."/>
            <person name="Liou J."/>
            <person name="Liu S."/>
            <person name="Hsing Y."/>
            <person name="Raghuvanshi S."/>
            <person name="Mohanty A."/>
            <person name="Bharti A.K."/>
            <person name="Gaur A."/>
            <person name="Gupta V."/>
            <person name="Kumar D."/>
            <person name="Ravi V."/>
            <person name="Vij S."/>
            <person name="Kapur A."/>
            <person name="Khurana P."/>
            <person name="Khurana P."/>
            <person name="Khurana J.P."/>
            <person name="Tyagi A.K."/>
            <person name="Gaikwad K."/>
            <person name="Singh A."/>
            <person name="Dalal V."/>
            <person name="Srivastava S."/>
            <person name="Dixit A."/>
            <person name="Pal A.K."/>
            <person name="Ghazi I.A."/>
            <person name="Yadav M."/>
            <person name="Pandit A."/>
            <person name="Bhargava A."/>
            <person name="Sureshbabu K."/>
            <person name="Batra K."/>
            <person name="Sharma T.R."/>
            <person name="Mohapatra T."/>
            <person name="Singh N.K."/>
            <person name="Messing J."/>
            <person name="Nelson A.B."/>
            <person name="Fuks G."/>
            <person name="Kavchok S."/>
            <person name="Keizer G."/>
            <person name="Linton E."/>
            <person name="Llaca V."/>
            <person name="Song R."/>
            <person name="Tanyolac B."/>
            <person name="Young S."/>
            <person name="Ho-Il K."/>
            <person name="Hahn J.H."/>
            <person name="Sangsakoo G."/>
            <person name="Vanavichit A."/>
            <person name="de Mattos Luiz.A.T."/>
            <person name="Zimmer P.D."/>
            <person name="Malone G."/>
            <person name="Dellagostin O."/>
            <person name="de Oliveira A.C."/>
            <person name="Bevan M."/>
            <person name="Bancroft I."/>
            <person name="Minx P."/>
            <person name="Cordum H."/>
            <person name="Wilson R."/>
            <person name="Cheng Z."/>
            <person name="Jin W."/>
            <person name="Jiang J."/>
            <person name="Leong S.A."/>
            <person name="Iwama H."/>
            <person name="Gojobori T."/>
            <person name="Itoh T."/>
            <person name="Niimura Y."/>
            <person name="Fujii Y."/>
            <person name="Habara T."/>
            <person name="Sakai H."/>
            <person name="Sato Y."/>
            <person name="Wilson G."/>
            <person name="Kumar K."/>
            <person name="McCouch S."/>
            <person name="Juretic N."/>
            <person name="Hoen D."/>
            <person name="Wright S."/>
            <person name="Bruskiewich R."/>
            <person name="Bureau T."/>
            <person name="Miyao A."/>
            <person name="Hirochika H."/>
            <person name="Nishikawa T."/>
            <person name="Kadowaki K."/>
            <person name="Sugiura M."/>
            <person name="Burr B."/>
            <person name="Sasaki T."/>
        </authorList>
    </citation>
    <scope>NUCLEOTIDE SEQUENCE [LARGE SCALE GENOMIC DNA]</scope>
    <source>
        <strain evidence="3">cv. Nipponbare</strain>
    </source>
</reference>
<proteinExistence type="predicted"/>
<name>Q6YWP2_ORYSJ</name>
<protein>
    <submittedName>
        <fullName evidence="2">Uncharacterized protein</fullName>
    </submittedName>
</protein>
<gene>
    <name evidence="1" type="ORF">OSJNBa0003D23.32</name>
    <name evidence="2" type="ORF">OSJNBa0089L03.14</name>
</gene>
<dbReference type="AlphaFoldDB" id="Q6YWP2"/>
<accession>Q6YWP2</accession>
<evidence type="ECO:0000313" key="2">
    <source>
        <dbReference type="EMBL" id="BAD13257.1"/>
    </source>
</evidence>
<dbReference type="EMBL" id="AP005488">
    <property type="protein sequence ID" value="BAD11621.1"/>
    <property type="molecule type" value="Genomic_DNA"/>
</dbReference>
<evidence type="ECO:0000313" key="3">
    <source>
        <dbReference type="Proteomes" id="UP000000763"/>
    </source>
</evidence>
<dbReference type="Proteomes" id="UP000000763">
    <property type="component" value="Chromosome 8"/>
</dbReference>
<sequence length="66" mass="7007">MGRPDWGGFGGRRGRLGLGQVGRLEVDGGSDMWAPHVGHRDLSTKAGQGSQSLIIRERFSDDKAGG</sequence>
<reference evidence="3" key="4">
    <citation type="journal article" date="2008" name="Nucleic Acids Res.">
        <title>The rice annotation project database (RAP-DB): 2008 update.</title>
        <authorList>
            <consortium name="The rice annotation project (RAP)"/>
        </authorList>
    </citation>
    <scope>GENOME REANNOTATION</scope>
    <source>
        <strain evidence="3">cv. Nipponbare</strain>
    </source>
</reference>
<organism evidence="2 3">
    <name type="scientific">Oryza sativa subsp. japonica</name>
    <name type="common">Rice</name>
    <dbReference type="NCBI Taxonomy" id="39947"/>
    <lineage>
        <taxon>Eukaryota</taxon>
        <taxon>Viridiplantae</taxon>
        <taxon>Streptophyta</taxon>
        <taxon>Embryophyta</taxon>
        <taxon>Tracheophyta</taxon>
        <taxon>Spermatophyta</taxon>
        <taxon>Magnoliopsida</taxon>
        <taxon>Liliopsida</taxon>
        <taxon>Poales</taxon>
        <taxon>Poaceae</taxon>
        <taxon>BOP clade</taxon>
        <taxon>Oryzoideae</taxon>
        <taxon>Oryzeae</taxon>
        <taxon>Oryzinae</taxon>
        <taxon>Oryza</taxon>
        <taxon>Oryza sativa</taxon>
    </lineage>
</organism>
<dbReference type="EMBL" id="AP005754">
    <property type="protein sequence ID" value="BAD13257.1"/>
    <property type="molecule type" value="Genomic_DNA"/>
</dbReference>
<reference evidence="2" key="2">
    <citation type="submission" date="2002-09" db="EMBL/GenBank/DDBJ databases">
        <title>Oryza sativa nipponbare(GA3) genomic DNA, chromosome 8, BAC clone:OSJNBa0089L03.</title>
        <authorList>
            <person name="Sasaki T."/>
            <person name="Matsumoto T."/>
            <person name="Katayose Y."/>
        </authorList>
    </citation>
    <scope>NUCLEOTIDE SEQUENCE</scope>
</reference>
<reference evidence="1" key="1">
    <citation type="submission" date="2002-07" db="EMBL/GenBank/DDBJ databases">
        <title>Oryza sativa nipponbare(GA3) genomic DNA, chromosome 8, BAC clone:OSJNBa0003D23.</title>
        <authorList>
            <person name="Sasaki T."/>
            <person name="Matsumoto T."/>
            <person name="Katayose Y."/>
        </authorList>
    </citation>
    <scope>NUCLEOTIDE SEQUENCE</scope>
</reference>
<evidence type="ECO:0000313" key="1">
    <source>
        <dbReference type="EMBL" id="BAD11621.1"/>
    </source>
</evidence>